<accession>A0ACC0YR25</accession>
<reference evidence="2" key="1">
    <citation type="journal article" date="2023" name="G3 (Bethesda)">
        <title>Genome assembly and association tests identify interacting loci associated with vigor, precocity, and sex in interspecific pistachio rootstocks.</title>
        <authorList>
            <person name="Palmer W."/>
            <person name="Jacygrad E."/>
            <person name="Sagayaradj S."/>
            <person name="Cavanaugh K."/>
            <person name="Han R."/>
            <person name="Bertier L."/>
            <person name="Beede B."/>
            <person name="Kafkas S."/>
            <person name="Golino D."/>
            <person name="Preece J."/>
            <person name="Michelmore R."/>
        </authorList>
    </citation>
    <scope>NUCLEOTIDE SEQUENCE [LARGE SCALE GENOMIC DNA]</scope>
</reference>
<sequence length="301" mass="32263">MERTAPVRKPHVSTSDLLTWSEVPPSESAAPVSATRSHQPSDGISKVLFGGQVTDEESQSLNKKKPCSGYKLKEINGSGIFAGNGENSASESDSANHNKTGVRVYQQALNGISQISFSVEETVSPKKPTSIPEVAKQRELSGTLQSEADLKNKKQISNAKFKEISGHDIFSPAPEIQPRSLAAARSMESKESKDMGEPAPRNVRTSVKVSNPAGGQSNILFSEEPVVKTAKKIHNQKFQELTGNDIFKGDVPPGSAEKPLSTAKLREMSGNNIFSDGKAESRDYFGGVRKPPGGESSISLV</sequence>
<keyword evidence="2" id="KW-1185">Reference proteome</keyword>
<name>A0ACC0YR25_9ROSI</name>
<gene>
    <name evidence="1" type="ORF">Pint_26586</name>
</gene>
<dbReference type="Proteomes" id="UP001163603">
    <property type="component" value="Chromosome 5"/>
</dbReference>
<comment type="caution">
    <text evidence="1">The sequence shown here is derived from an EMBL/GenBank/DDBJ whole genome shotgun (WGS) entry which is preliminary data.</text>
</comment>
<evidence type="ECO:0000313" key="1">
    <source>
        <dbReference type="EMBL" id="KAJ0039992.1"/>
    </source>
</evidence>
<proteinExistence type="predicted"/>
<dbReference type="EMBL" id="CM047740">
    <property type="protein sequence ID" value="KAJ0039992.1"/>
    <property type="molecule type" value="Genomic_DNA"/>
</dbReference>
<protein>
    <submittedName>
        <fullName evidence="1">Uncharacterized protein</fullName>
    </submittedName>
</protein>
<organism evidence="1 2">
    <name type="scientific">Pistacia integerrima</name>
    <dbReference type="NCBI Taxonomy" id="434235"/>
    <lineage>
        <taxon>Eukaryota</taxon>
        <taxon>Viridiplantae</taxon>
        <taxon>Streptophyta</taxon>
        <taxon>Embryophyta</taxon>
        <taxon>Tracheophyta</taxon>
        <taxon>Spermatophyta</taxon>
        <taxon>Magnoliopsida</taxon>
        <taxon>eudicotyledons</taxon>
        <taxon>Gunneridae</taxon>
        <taxon>Pentapetalae</taxon>
        <taxon>rosids</taxon>
        <taxon>malvids</taxon>
        <taxon>Sapindales</taxon>
        <taxon>Anacardiaceae</taxon>
        <taxon>Pistacia</taxon>
    </lineage>
</organism>
<evidence type="ECO:0000313" key="2">
    <source>
        <dbReference type="Proteomes" id="UP001163603"/>
    </source>
</evidence>